<evidence type="ECO:0000313" key="2">
    <source>
        <dbReference type="Proteomes" id="UP001416393"/>
    </source>
</evidence>
<dbReference type="RefSeq" id="WP_346242528.1">
    <property type="nucleotide sequence ID" value="NZ_JAZHYP010000007.1"/>
</dbReference>
<proteinExistence type="predicted"/>
<dbReference type="NCBIfam" id="TIGR02474">
    <property type="entry name" value="pec_lyase"/>
    <property type="match status" value="1"/>
</dbReference>
<dbReference type="Proteomes" id="UP001416393">
    <property type="component" value="Unassembled WGS sequence"/>
</dbReference>
<comment type="caution">
    <text evidence="1">The sequence shown here is derived from an EMBL/GenBank/DDBJ whole genome shotgun (WGS) entry which is preliminary data.</text>
</comment>
<protein>
    <submittedName>
        <fullName evidence="1">Pectate lyase</fullName>
        <ecNumber evidence="1">4.2.2.2</ecNumber>
    </submittedName>
</protein>
<gene>
    <name evidence="1" type="primary">pelA</name>
    <name evidence="1" type="ORF">VP395_13385</name>
</gene>
<keyword evidence="2" id="KW-1185">Reference proteome</keyword>
<reference evidence="1 2" key="1">
    <citation type="submission" date="2024-01" db="EMBL/GenBank/DDBJ databases">
        <title>Mariniflexile litorale sp. nov., isolated from the shallow sediments of the Sea of Japan.</title>
        <authorList>
            <person name="Romanenko L."/>
            <person name="Bystritskaya E."/>
            <person name="Isaeva M."/>
        </authorList>
    </citation>
    <scope>NUCLEOTIDE SEQUENCE [LARGE SCALE GENOMIC DNA]</scope>
    <source>
        <strain evidence="1 2">KCTC 32427</strain>
    </source>
</reference>
<dbReference type="EC" id="4.2.2.2" evidence="1"/>
<dbReference type="EMBL" id="JAZHYP010000007">
    <property type="protein sequence ID" value="MEN3324729.1"/>
    <property type="molecule type" value="Genomic_DNA"/>
</dbReference>
<dbReference type="InterPro" id="IPR012669">
    <property type="entry name" value="Pectate_lyase"/>
</dbReference>
<dbReference type="GO" id="GO:0030570">
    <property type="term" value="F:pectate lyase activity"/>
    <property type="evidence" value="ECO:0007669"/>
    <property type="project" value="UniProtKB-EC"/>
</dbReference>
<dbReference type="Gene3D" id="1.50.10.20">
    <property type="match status" value="1"/>
</dbReference>
<keyword evidence="1" id="KW-0456">Lyase</keyword>
<organism evidence="1 2">
    <name type="scientific">Mariniflexile soesokkakense</name>
    <dbReference type="NCBI Taxonomy" id="1343160"/>
    <lineage>
        <taxon>Bacteria</taxon>
        <taxon>Pseudomonadati</taxon>
        <taxon>Bacteroidota</taxon>
        <taxon>Flavobacteriia</taxon>
        <taxon>Flavobacteriales</taxon>
        <taxon>Flavobacteriaceae</taxon>
        <taxon>Mariniflexile</taxon>
    </lineage>
</organism>
<evidence type="ECO:0000313" key="1">
    <source>
        <dbReference type="EMBL" id="MEN3324729.1"/>
    </source>
</evidence>
<dbReference type="Pfam" id="PF09492">
    <property type="entry name" value="Pec_lyase"/>
    <property type="match status" value="1"/>
</dbReference>
<dbReference type="SUPFAM" id="SSF81853">
    <property type="entry name" value="Family 10 polysaccharide lyase"/>
    <property type="match status" value="1"/>
</dbReference>
<name>A0ABV0ACA2_9FLAO</name>
<sequence length="650" mass="73073">MKKIYCNILVITCLLFLNNLTYSQKKSESKLSQIRVKPTVKLTEVQWNGVGCYKIEMPMGTVYFEKDKGVSGFKSFIDPEGKDWIASYMEPGPHGDYRGFPNSIGNFGHAGRDSGSTTKIVDGITEGDQVILESTNGKFTFQYWFFVDRVAIKVLKSEGEYNFLLECVSGGSANSDDYFVSADGKKHIPTAEGEFYDFTPEWFYIGDPKAKSVLFLAKTPNDDAPNENHRQILSTGEHNMDLYSFGRTGKEEKYQVRGMSGNEHICIIGFIPSDKAHNEITAMVESFLAEPFTSGVKPVKFWSSDILNRDKKWYGSEEALEIAKNVIQYQSPHGGFPKSTDLTRAPLTPGDIPPEGRGRANSIDNDATSVPMEFLAKIITATNDESLKASFARGLDYLFAAQYPNGGWPQFWPLRGDEYYSRITYNDAAMIQVMQLLSGVAGGKAPYTFVDINRRLKAILAVNKGLDCILKTQVKQKEKLTAWCAQYDEKTLLPAWARKYEPPSLSGGETVGIIQYLMTIENPTPEIIDAVNGGISWLQSVAIKGVRLDKKRNPDGRAERILVKDSKAPLLWARFYELETNRPIYLDRDSVFRYNFNEVGYERRSGYDYHGYWAADLIAKEYPSWSAKYNATKAKGIGQANQNTKKNCNC</sequence>
<accession>A0ABV0ACA2</accession>